<evidence type="ECO:0000313" key="1">
    <source>
        <dbReference type="EMBL" id="VDZ64034.1"/>
    </source>
</evidence>
<dbReference type="GO" id="GO:0004357">
    <property type="term" value="F:glutamate-cysteine ligase activity"/>
    <property type="evidence" value="ECO:0007669"/>
    <property type="project" value="InterPro"/>
</dbReference>
<dbReference type="RefSeq" id="WP_004963891.1">
    <property type="nucleotide sequence ID" value="NZ_JAEKCK010000018.1"/>
</dbReference>
<dbReference type="GO" id="GO:0042398">
    <property type="term" value="P:modified amino acid biosynthetic process"/>
    <property type="evidence" value="ECO:0007669"/>
    <property type="project" value="InterPro"/>
</dbReference>
<protein>
    <submittedName>
        <fullName evidence="1">Carboxylate-amine ligase YbdK</fullName>
        <ecNumber evidence="1">6.3.-.-</ecNumber>
    </submittedName>
</protein>
<dbReference type="InterPro" id="IPR006336">
    <property type="entry name" value="GCS2"/>
</dbReference>
<name>A0A447L095_SEROD</name>
<dbReference type="Proteomes" id="UP000281391">
    <property type="component" value="Chromosome"/>
</dbReference>
<keyword evidence="1" id="KW-0436">Ligase</keyword>
<dbReference type="EMBL" id="LR134117">
    <property type="protein sequence ID" value="VDZ64034.1"/>
    <property type="molecule type" value="Genomic_DNA"/>
</dbReference>
<accession>A0A447L095</accession>
<dbReference type="Pfam" id="PF04107">
    <property type="entry name" value="GCS2"/>
    <property type="match status" value="2"/>
</dbReference>
<dbReference type="PANTHER" id="PTHR36510">
    <property type="entry name" value="GLUTAMATE--CYSTEINE LIGASE 2-RELATED"/>
    <property type="match status" value="1"/>
</dbReference>
<proteinExistence type="predicted"/>
<dbReference type="SUPFAM" id="SSF55931">
    <property type="entry name" value="Glutamine synthetase/guanido kinase"/>
    <property type="match status" value="1"/>
</dbReference>
<dbReference type="InterPro" id="IPR050141">
    <property type="entry name" value="GCL_type2/YbdK_subfam"/>
</dbReference>
<dbReference type="EC" id="6.3.-.-" evidence="1"/>
<sequence>MQHTSFTRAHRHTISTELKLQLVDLTTFQFANRVPEVVSLCKVKDYIKTHNNQPVINVFSTMHATPATLLDELKSITVNLADSAARCHCGLCGGGARIDHRAVCGFGQNIHVSVEDANQAAYLCQALKAYLPHFIALNDSSPFNQPDPADAVPSPIRPRPELGSVEIGICDSPLTLPHAAMLCGYAQLLVNLLLAVQPDVPVDRDACYASNLRNARRAGVSAHYTDPLKGETVMLKQHIDATLTLLTQLSKEDECGVIKYFRHYLQQEYHDGELLRHNLDVGVGTAGIARSMINLLIPPEHIIVNEQSMLQRSAYETL</sequence>
<evidence type="ECO:0000313" key="2">
    <source>
        <dbReference type="Proteomes" id="UP000281391"/>
    </source>
</evidence>
<gene>
    <name evidence="1" type="primary">ybdK_3</name>
    <name evidence="1" type="ORF">NCTC11214_04769</name>
</gene>
<dbReference type="InterPro" id="IPR014746">
    <property type="entry name" value="Gln_synth/guanido_kin_cat_dom"/>
</dbReference>
<reference evidence="1 2" key="1">
    <citation type="submission" date="2018-12" db="EMBL/GenBank/DDBJ databases">
        <authorList>
            <consortium name="Pathogen Informatics"/>
        </authorList>
    </citation>
    <scope>NUCLEOTIDE SEQUENCE [LARGE SCALE GENOMIC DNA]</scope>
    <source>
        <strain evidence="1 2">NCTC11214</strain>
    </source>
</reference>
<dbReference type="KEGG" id="sof:NCTC11214_04769"/>
<dbReference type="PANTHER" id="PTHR36510:SF1">
    <property type="entry name" value="GLUTAMATE--CYSTEINE LIGASE 2-RELATED"/>
    <property type="match status" value="1"/>
</dbReference>
<dbReference type="Gene3D" id="3.30.590.20">
    <property type="match status" value="2"/>
</dbReference>
<dbReference type="AlphaFoldDB" id="A0A447L095"/>
<organism evidence="1 2">
    <name type="scientific">Serratia odorifera</name>
    <dbReference type="NCBI Taxonomy" id="618"/>
    <lineage>
        <taxon>Bacteria</taxon>
        <taxon>Pseudomonadati</taxon>
        <taxon>Pseudomonadota</taxon>
        <taxon>Gammaproteobacteria</taxon>
        <taxon>Enterobacterales</taxon>
        <taxon>Yersiniaceae</taxon>
        <taxon>Serratia</taxon>
    </lineage>
</organism>